<proteinExistence type="predicted"/>
<accession>A0A6M3M2D4</accession>
<dbReference type="EMBL" id="MT143926">
    <property type="protein sequence ID" value="QJH92852.1"/>
    <property type="molecule type" value="Genomic_DNA"/>
</dbReference>
<reference evidence="1" key="1">
    <citation type="submission" date="2020-03" db="EMBL/GenBank/DDBJ databases">
        <title>The deep terrestrial virosphere.</title>
        <authorList>
            <person name="Holmfeldt K."/>
            <person name="Nilsson E."/>
            <person name="Simone D."/>
            <person name="Lopez-Fernandez M."/>
            <person name="Wu X."/>
            <person name="de Brujin I."/>
            <person name="Lundin D."/>
            <person name="Andersson A."/>
            <person name="Bertilsson S."/>
            <person name="Dopson M."/>
        </authorList>
    </citation>
    <scope>NUCLEOTIDE SEQUENCE</scope>
    <source>
        <strain evidence="2">MM171A02302</strain>
        <strain evidence="1">MM171B02289</strain>
    </source>
</reference>
<organism evidence="1">
    <name type="scientific">viral metagenome</name>
    <dbReference type="NCBI Taxonomy" id="1070528"/>
    <lineage>
        <taxon>unclassified sequences</taxon>
        <taxon>metagenomes</taxon>
        <taxon>organismal metagenomes</taxon>
    </lineage>
</organism>
<dbReference type="AlphaFoldDB" id="A0A6M3M2D4"/>
<dbReference type="EMBL" id="MT143717">
    <property type="protein sequence ID" value="QJB01588.1"/>
    <property type="molecule type" value="Genomic_DNA"/>
</dbReference>
<gene>
    <name evidence="2" type="ORF">MM171A02302_0002</name>
    <name evidence="1" type="ORF">MM171B02289_0002</name>
</gene>
<name>A0A6M3M2D4_9ZZZZ</name>
<evidence type="ECO:0000313" key="1">
    <source>
        <dbReference type="EMBL" id="QJB01588.1"/>
    </source>
</evidence>
<evidence type="ECO:0000313" key="2">
    <source>
        <dbReference type="EMBL" id="QJH92852.1"/>
    </source>
</evidence>
<sequence>MKRVDLSIRDRMIRAMSYLDTSWEKYSFLSDPNKLFFTVKIPVIGYILNNLHKLKHVNYPPTAEPMGWASGVITPSNLGSSS</sequence>
<protein>
    <submittedName>
        <fullName evidence="1">Uncharacterized protein</fullName>
    </submittedName>
</protein>